<comment type="caution">
    <text evidence="2">The sequence shown here is derived from an EMBL/GenBank/DDBJ whole genome shotgun (WGS) entry which is preliminary data.</text>
</comment>
<gene>
    <name evidence="2" type="ORF">JG687_00009523</name>
</gene>
<evidence type="ECO:0000256" key="1">
    <source>
        <dbReference type="SAM" id="MobiDB-lite"/>
    </source>
</evidence>
<dbReference type="VEuPathDB" id="FungiDB:PC110_g16185"/>
<evidence type="ECO:0000313" key="2">
    <source>
        <dbReference type="EMBL" id="KAG6958224.1"/>
    </source>
</evidence>
<evidence type="ECO:0000313" key="3">
    <source>
        <dbReference type="Proteomes" id="UP000688947"/>
    </source>
</evidence>
<evidence type="ECO:0008006" key="4">
    <source>
        <dbReference type="Google" id="ProtNLM"/>
    </source>
</evidence>
<sequence length="833" mass="93006">MTKCTLAAGVVPDRVHLSQTKHQELTDMADGIIAETLHTYEYFVANGRQLPSDQWKHVKAREKVRVFRSRRGRLRKMHSQSYDEKDPSRPRLMSAGAMEQHQRQAAAYGRPYAYDDPIPDEEISTTTTSSSSDAGSFSLFEDSVLVKVKPSHVPLMIATGQIDGTLEDVAYGGLANTKHAWLVRNSYVHNDSFDDRKVLAVLQSPSEEDPFRSVTIKWGTADYGAFTTRRDLTYLESQGMAFDSDGERIFYYLIHSIELDDCPRLDLSHNIIRIQLSVAYITRQLNDDTVEMFGRGFVDPRGDMMESYGVMLLANNITSSAGVVECSNMKKLSYLMTLRRRSDASGIIQSSDCGVCHSKCSVQKKLTIQASTEITQKNFTFCLPCVIEAKELKVIRGFPTMKSYSQADSTLPKRLHLSPEQEQALTDLADRIVAETLQENEDFIANGRRVDGRIWKKVKSREHVHVYRTRRSGSKHRGHGSDANEKDPSRPRLLSNNAVEQHQRDAIAAGRPLGFVNDDDEDIRSEEASRTNTHSSTSEGGSFALEDSVLAKTKPSYVPLIEASGVMDGSVEDAAFGALADTKYAWEVRNSYTKNDGFDGRKVLAMLQRPSEEDPFRFVGVKWATRDYGAFMTRRDLVFLESSGMAFDSDGERVYYSLAHSIDLGEVPSLDRLNIIRMNLSSCYILRQLSDDKIDVYCRGYSDMGGEMPEGFSVSFFSAAVAAVSGMVECSYLKKLSWYMSRRRQSDSTGESRSSHCGVCGKSVNKLSSLVQPGSGCPICRLPVCSKCSVQKKLSIVSPEDVVQKQFSFCLTCVIEARKLPAWDVATSLLKAT</sequence>
<reference evidence="2" key="1">
    <citation type="submission" date="2021-01" db="EMBL/GenBank/DDBJ databases">
        <title>Phytophthora aleatoria, a newly-described species from Pinus radiata is distinct from Phytophthora cactorum isolates based on comparative genomics.</title>
        <authorList>
            <person name="Mcdougal R."/>
            <person name="Panda P."/>
            <person name="Williams N."/>
            <person name="Studholme D.J."/>
        </authorList>
    </citation>
    <scope>NUCLEOTIDE SEQUENCE</scope>
    <source>
        <strain evidence="2">NZFS 3830</strain>
    </source>
</reference>
<dbReference type="PANTHER" id="PTHR13510">
    <property type="entry name" value="FYVE-FINGER-CONTAINING RAB5 EFFECTOR PROTEIN RABENOSYN-5-RELATED"/>
    <property type="match status" value="1"/>
</dbReference>
<feature type="region of interest" description="Disordered" evidence="1">
    <location>
        <begin position="465"/>
        <end position="492"/>
    </location>
</feature>
<protein>
    <recommendedName>
        <fullName evidence="4">START-like domain</fullName>
    </recommendedName>
</protein>
<dbReference type="EMBL" id="JAENGZ010000501">
    <property type="protein sequence ID" value="KAG6958224.1"/>
    <property type="molecule type" value="Genomic_DNA"/>
</dbReference>
<dbReference type="PANTHER" id="PTHR13510:SF44">
    <property type="entry name" value="RABENOSYN-5"/>
    <property type="match status" value="1"/>
</dbReference>
<accession>A0A8T1UBX6</accession>
<dbReference type="AlphaFoldDB" id="A0A8T1UBX6"/>
<feature type="compositionally biased region" description="Basic and acidic residues" evidence="1">
    <location>
        <begin position="479"/>
        <end position="490"/>
    </location>
</feature>
<dbReference type="CDD" id="cd00065">
    <property type="entry name" value="FYVE_like_SF"/>
    <property type="match status" value="1"/>
</dbReference>
<dbReference type="Proteomes" id="UP000688947">
    <property type="component" value="Unassembled WGS sequence"/>
</dbReference>
<proteinExistence type="predicted"/>
<feature type="compositionally biased region" description="Basic residues" evidence="1">
    <location>
        <begin position="465"/>
        <end position="478"/>
    </location>
</feature>
<dbReference type="OrthoDB" id="114419at2759"/>
<organism evidence="2 3">
    <name type="scientific">Phytophthora cactorum</name>
    <dbReference type="NCBI Taxonomy" id="29920"/>
    <lineage>
        <taxon>Eukaryota</taxon>
        <taxon>Sar</taxon>
        <taxon>Stramenopiles</taxon>
        <taxon>Oomycota</taxon>
        <taxon>Peronosporomycetes</taxon>
        <taxon>Peronosporales</taxon>
        <taxon>Peronosporaceae</taxon>
        <taxon>Phytophthora</taxon>
    </lineage>
</organism>
<dbReference type="VEuPathDB" id="FungiDB:PC110_g16184"/>
<dbReference type="InterPro" id="IPR052727">
    <property type="entry name" value="Rab4/Rab5_effector"/>
</dbReference>
<name>A0A8T1UBX6_9STRA</name>